<dbReference type="GO" id="GO:0048270">
    <property type="term" value="F:methionine adenosyltransferase regulator activity"/>
    <property type="evidence" value="ECO:0007669"/>
    <property type="project" value="TreeGrafter"/>
</dbReference>
<dbReference type="Pfam" id="PF04321">
    <property type="entry name" value="RmlD_sub_bind"/>
    <property type="match status" value="2"/>
</dbReference>
<evidence type="ECO:0000259" key="1">
    <source>
        <dbReference type="Pfam" id="PF04321"/>
    </source>
</evidence>
<organism evidence="2 3">
    <name type="scientific">Diversispora eburnea</name>
    <dbReference type="NCBI Taxonomy" id="1213867"/>
    <lineage>
        <taxon>Eukaryota</taxon>
        <taxon>Fungi</taxon>
        <taxon>Fungi incertae sedis</taxon>
        <taxon>Mucoromycota</taxon>
        <taxon>Glomeromycotina</taxon>
        <taxon>Glomeromycetes</taxon>
        <taxon>Diversisporales</taxon>
        <taxon>Diversisporaceae</taxon>
        <taxon>Diversispora</taxon>
    </lineage>
</organism>
<evidence type="ECO:0000313" key="3">
    <source>
        <dbReference type="Proteomes" id="UP000789706"/>
    </source>
</evidence>
<dbReference type="CDD" id="cd05254">
    <property type="entry name" value="dTDP_HR_like_SDR_e"/>
    <property type="match status" value="1"/>
</dbReference>
<dbReference type="Proteomes" id="UP000789706">
    <property type="component" value="Unassembled WGS sequence"/>
</dbReference>
<dbReference type="GO" id="GO:0006556">
    <property type="term" value="P:S-adenosylmethionine biosynthetic process"/>
    <property type="evidence" value="ECO:0007669"/>
    <property type="project" value="TreeGrafter"/>
</dbReference>
<dbReference type="SUPFAM" id="SSF51735">
    <property type="entry name" value="NAD(P)-binding Rossmann-fold domains"/>
    <property type="match status" value="1"/>
</dbReference>
<dbReference type="OrthoDB" id="6235964at2759"/>
<accession>A0A9N8VRB0</accession>
<keyword evidence="3" id="KW-1185">Reference proteome</keyword>
<protein>
    <submittedName>
        <fullName evidence="2">11741_t:CDS:1</fullName>
    </submittedName>
</protein>
<dbReference type="Gene3D" id="3.40.50.720">
    <property type="entry name" value="NAD(P)-binding Rossmann-like Domain"/>
    <property type="match status" value="1"/>
</dbReference>
<dbReference type="PANTHER" id="PTHR10491">
    <property type="entry name" value="DTDP-4-DEHYDRORHAMNOSE REDUCTASE"/>
    <property type="match status" value="1"/>
</dbReference>
<dbReference type="EMBL" id="CAJVPK010000146">
    <property type="protein sequence ID" value="CAG8459664.1"/>
    <property type="molecule type" value="Genomic_DNA"/>
</dbReference>
<feature type="domain" description="RmlD-like substrate binding" evidence="1">
    <location>
        <begin position="152"/>
        <end position="233"/>
    </location>
</feature>
<feature type="domain" description="RmlD-like substrate binding" evidence="1">
    <location>
        <begin position="38"/>
        <end position="132"/>
    </location>
</feature>
<dbReference type="InterPro" id="IPR036291">
    <property type="entry name" value="NAD(P)-bd_dom_sf"/>
</dbReference>
<dbReference type="InterPro" id="IPR005913">
    <property type="entry name" value="dTDP_dehydrorham_reduct"/>
</dbReference>
<reference evidence="2" key="1">
    <citation type="submission" date="2021-06" db="EMBL/GenBank/DDBJ databases">
        <authorList>
            <person name="Kallberg Y."/>
            <person name="Tangrot J."/>
            <person name="Rosling A."/>
        </authorList>
    </citation>
    <scope>NUCLEOTIDE SEQUENCE</scope>
    <source>
        <strain evidence="2">AZ414A</strain>
    </source>
</reference>
<name>A0A9N8VRB0_9GLOM</name>
<comment type="caution">
    <text evidence="2">The sequence shown here is derived from an EMBL/GenBank/DDBJ whole genome shotgun (WGS) entry which is preliminary data.</text>
</comment>
<dbReference type="PANTHER" id="PTHR10491:SF4">
    <property type="entry name" value="METHIONINE ADENOSYLTRANSFERASE 2 SUBUNIT BETA"/>
    <property type="match status" value="1"/>
</dbReference>
<dbReference type="GO" id="GO:0048269">
    <property type="term" value="C:methionine adenosyltransferase complex"/>
    <property type="evidence" value="ECO:0007669"/>
    <property type="project" value="TreeGrafter"/>
</dbReference>
<dbReference type="AlphaFoldDB" id="A0A9N8VRB0"/>
<dbReference type="InterPro" id="IPR029903">
    <property type="entry name" value="RmlD-like-bd"/>
</dbReference>
<evidence type="ECO:0000313" key="2">
    <source>
        <dbReference type="EMBL" id="CAG8459664.1"/>
    </source>
</evidence>
<sequence length="255" mass="28776">MRILITGASGLLGRAVYKYFNDSGHQVLGLAKSRLKNAERRPDVAEKNRDATLELNVNVPANIATFSKTYNFLLIHISTDYVFDGKNPPYNVDDKPNPLNFYGETKYQSEIAVQKANSQAIILRVPILYGEVEYPDESAVNILLESVKLSFQDVAKVIKEISEKVIEQKVQISGILHYSGNESFTKYQICEVFSKLLNIPIDHLKPVDSIPTSVAVNRPYDCHLSTEKLLNSGIDVSCIKFNDWWKNYLGSKLFI</sequence>
<gene>
    <name evidence="2" type="ORF">DEBURN_LOCUS2611</name>
</gene>
<proteinExistence type="predicted"/>